<feature type="chain" id="PRO_5005188780" description="Protein N-terminal glutamine amidohydrolase" evidence="9">
    <location>
        <begin position="21"/>
        <end position="216"/>
    </location>
</feature>
<name>A0A0G4FH42_9ALVE</name>
<protein>
    <recommendedName>
        <fullName evidence="4 8">Protein N-terminal glutamine amidohydrolase</fullName>
        <ecNumber evidence="3 8">3.5.1.122</ecNumber>
    </recommendedName>
    <alternativeName>
        <fullName evidence="6 8">Protein NH2-terminal glutamine deamidase</fullName>
    </alternativeName>
</protein>
<evidence type="ECO:0000256" key="7">
    <source>
        <dbReference type="ARBA" id="ARBA00048768"/>
    </source>
</evidence>
<dbReference type="GO" id="GO:0070773">
    <property type="term" value="F:protein-N-terminal glutamine amidohydrolase activity"/>
    <property type="evidence" value="ECO:0007669"/>
    <property type="project" value="UniProtKB-UniRule"/>
</dbReference>
<gene>
    <name evidence="11" type="ORF">Cvel_16981</name>
</gene>
<accession>A0A0G4FH42</accession>
<evidence type="ECO:0000256" key="4">
    <source>
        <dbReference type="ARBA" id="ARBA00021247"/>
    </source>
</evidence>
<comment type="function">
    <text evidence="8">Mediates the side-chain deamidation of N-terminal glutamine residues to glutamate, an important step in N-end rule pathway of protein degradation. Conversion of the resulting N-terminal glutamine to glutamate renders the protein susceptible to arginylation, polyubiquitination and degradation as specified by the N-end rule. Does not act on substrates with internal or C-terminal glutamine and does not act on non-glutamine residues in any position.</text>
</comment>
<evidence type="ECO:0000256" key="8">
    <source>
        <dbReference type="RuleBase" id="RU367082"/>
    </source>
</evidence>
<dbReference type="PANTHER" id="PTHR13035">
    <property type="entry name" value="PROTEIN N-TERMINAL GLUTAMINE AMIDOHYDROLASE"/>
    <property type="match status" value="1"/>
</dbReference>
<evidence type="ECO:0000256" key="5">
    <source>
        <dbReference type="ARBA" id="ARBA00022801"/>
    </source>
</evidence>
<dbReference type="EC" id="3.5.1.122" evidence="3 8"/>
<dbReference type="AlphaFoldDB" id="A0A0G4FH42"/>
<comment type="catalytic activity">
    <reaction evidence="7 8">
        <text>N-terminal L-glutaminyl-[protein] + H2O = N-terminal L-glutamyl-[protein] + NH4(+)</text>
        <dbReference type="Rhea" id="RHEA:50680"/>
        <dbReference type="Rhea" id="RHEA-COMP:12668"/>
        <dbReference type="Rhea" id="RHEA-COMP:12777"/>
        <dbReference type="ChEBI" id="CHEBI:15377"/>
        <dbReference type="ChEBI" id="CHEBI:28938"/>
        <dbReference type="ChEBI" id="CHEBI:64721"/>
        <dbReference type="ChEBI" id="CHEBI:64722"/>
        <dbReference type="EC" id="3.5.1.122"/>
    </reaction>
</comment>
<dbReference type="GO" id="GO:0008418">
    <property type="term" value="F:protein-N-terminal asparagine amidohydrolase activity"/>
    <property type="evidence" value="ECO:0007669"/>
    <property type="project" value="UniProtKB-UniRule"/>
</dbReference>
<dbReference type="EMBL" id="CDMZ01000367">
    <property type="protein sequence ID" value="CEM12785.1"/>
    <property type="molecule type" value="Genomic_DNA"/>
</dbReference>
<dbReference type="GO" id="GO:0005829">
    <property type="term" value="C:cytosol"/>
    <property type="evidence" value="ECO:0007669"/>
    <property type="project" value="TreeGrafter"/>
</dbReference>
<dbReference type="VEuPathDB" id="CryptoDB:Cvel_16981"/>
<evidence type="ECO:0000259" key="10">
    <source>
        <dbReference type="Pfam" id="PF09764"/>
    </source>
</evidence>
<organism evidence="11">
    <name type="scientific">Chromera velia CCMP2878</name>
    <dbReference type="NCBI Taxonomy" id="1169474"/>
    <lineage>
        <taxon>Eukaryota</taxon>
        <taxon>Sar</taxon>
        <taxon>Alveolata</taxon>
        <taxon>Colpodellida</taxon>
        <taxon>Chromeraceae</taxon>
        <taxon>Chromera</taxon>
    </lineage>
</organism>
<evidence type="ECO:0000313" key="11">
    <source>
        <dbReference type="EMBL" id="CEM12785.1"/>
    </source>
</evidence>
<dbReference type="Pfam" id="PF09764">
    <property type="entry name" value="Nt_Gln_amidase"/>
    <property type="match status" value="1"/>
</dbReference>
<dbReference type="PANTHER" id="PTHR13035:SF0">
    <property type="entry name" value="PROTEIN N-TERMINAL GLUTAMINE AMIDOHYDROLASE"/>
    <property type="match status" value="1"/>
</dbReference>
<evidence type="ECO:0000256" key="3">
    <source>
        <dbReference type="ARBA" id="ARBA00012718"/>
    </source>
</evidence>
<sequence>MSISLSVVLFLSALWGRIEGTARVASRHQHFLQEGEKREGHRQTQGQRFSLTRSDCDSFYTHYYCEENSWHLAKSFLERTKAQGGTAGSLDREPEQGFVAFISNPQKETPIWAERGAGKDSPVLWDYHVIFLTKSEHTPSEEERKGATEVSKVSNVFDLDSTTPFPSSFSQWYEESCGSHRKEISAGRYPPRDFRVVSAESFVNCFASPDPAVTRL</sequence>
<evidence type="ECO:0000256" key="2">
    <source>
        <dbReference type="ARBA" id="ARBA00011245"/>
    </source>
</evidence>
<proteinExistence type="inferred from homology"/>
<comment type="subunit">
    <text evidence="2 8">Monomer.</text>
</comment>
<evidence type="ECO:0000256" key="9">
    <source>
        <dbReference type="SAM" id="SignalP"/>
    </source>
</evidence>
<dbReference type="GO" id="GO:0005634">
    <property type="term" value="C:nucleus"/>
    <property type="evidence" value="ECO:0007669"/>
    <property type="project" value="TreeGrafter"/>
</dbReference>
<evidence type="ECO:0000256" key="6">
    <source>
        <dbReference type="ARBA" id="ARBA00029677"/>
    </source>
</evidence>
<feature type="domain" description="Protein N-terminal glutamine amidohydrolase alpha beta roll" evidence="10">
    <location>
        <begin position="60"/>
        <end position="208"/>
    </location>
</feature>
<keyword evidence="5 8" id="KW-0378">Hydrolase</keyword>
<dbReference type="Gene3D" id="3.10.620.10">
    <property type="entry name" value="Protein N-terminal glutamine amidohydrolase, alpha beta roll"/>
    <property type="match status" value="1"/>
</dbReference>
<comment type="similarity">
    <text evidence="1 8">Belongs to the NTAQ1 family.</text>
</comment>
<feature type="signal peptide" evidence="9">
    <location>
        <begin position="1"/>
        <end position="20"/>
    </location>
</feature>
<evidence type="ECO:0000256" key="1">
    <source>
        <dbReference type="ARBA" id="ARBA00008985"/>
    </source>
</evidence>
<dbReference type="InterPro" id="IPR023128">
    <property type="entry name" value="Prot_N_Gln_amidohydro_ab_roll"/>
</dbReference>
<keyword evidence="9" id="KW-0732">Signal</keyword>
<dbReference type="InterPro" id="IPR039733">
    <property type="entry name" value="NTAQ1"/>
</dbReference>
<reference evidence="11" key="1">
    <citation type="submission" date="2014-11" db="EMBL/GenBank/DDBJ databases">
        <authorList>
            <person name="Otto D Thomas"/>
            <person name="Naeem Raeece"/>
        </authorList>
    </citation>
    <scope>NUCLEOTIDE SEQUENCE</scope>
</reference>
<dbReference type="InterPro" id="IPR037132">
    <property type="entry name" value="N_Gln_amidohydro_ab_roll_sf"/>
</dbReference>